<dbReference type="GO" id="GO:0000976">
    <property type="term" value="F:transcription cis-regulatory region binding"/>
    <property type="evidence" value="ECO:0007669"/>
    <property type="project" value="TreeGrafter"/>
</dbReference>
<evidence type="ECO:0000256" key="2">
    <source>
        <dbReference type="ARBA" id="ARBA00023015"/>
    </source>
</evidence>
<dbReference type="InterPro" id="IPR009057">
    <property type="entry name" value="Homeodomain-like_sf"/>
</dbReference>
<dbReference type="PANTHER" id="PTHR30055:SF234">
    <property type="entry name" value="HTH-TYPE TRANSCRIPTIONAL REGULATOR BETI"/>
    <property type="match status" value="1"/>
</dbReference>
<dbReference type="GO" id="GO:0003700">
    <property type="term" value="F:DNA-binding transcription factor activity"/>
    <property type="evidence" value="ECO:0007669"/>
    <property type="project" value="TreeGrafter"/>
</dbReference>
<dbReference type="SUPFAM" id="SSF46689">
    <property type="entry name" value="Homeodomain-like"/>
    <property type="match status" value="1"/>
</dbReference>
<accession>A0A916T000</accession>
<evidence type="ECO:0000256" key="5">
    <source>
        <dbReference type="PROSITE-ProRule" id="PRU00335"/>
    </source>
</evidence>
<evidence type="ECO:0000313" key="7">
    <source>
        <dbReference type="EMBL" id="GGB23783.1"/>
    </source>
</evidence>
<dbReference type="Proteomes" id="UP000636793">
    <property type="component" value="Unassembled WGS sequence"/>
</dbReference>
<protein>
    <recommendedName>
        <fullName evidence="6">HTH tetR-type domain-containing protein</fullName>
    </recommendedName>
</protein>
<keyword evidence="1" id="KW-0678">Repressor</keyword>
<dbReference type="InterPro" id="IPR036271">
    <property type="entry name" value="Tet_transcr_reg_TetR-rel_C_sf"/>
</dbReference>
<dbReference type="AlphaFoldDB" id="A0A916T000"/>
<name>A0A916T000_9MICO</name>
<dbReference type="Gene3D" id="1.10.357.10">
    <property type="entry name" value="Tetracycline Repressor, domain 2"/>
    <property type="match status" value="1"/>
</dbReference>
<dbReference type="RefSeq" id="WP_188836090.1">
    <property type="nucleotide sequence ID" value="NZ_BMHI01000002.1"/>
</dbReference>
<dbReference type="InterPro" id="IPR039538">
    <property type="entry name" value="BetI_C"/>
</dbReference>
<proteinExistence type="predicted"/>
<evidence type="ECO:0000313" key="8">
    <source>
        <dbReference type="Proteomes" id="UP000636793"/>
    </source>
</evidence>
<evidence type="ECO:0000256" key="4">
    <source>
        <dbReference type="ARBA" id="ARBA00023163"/>
    </source>
</evidence>
<gene>
    <name evidence="7" type="ORF">GCM10011492_12080</name>
</gene>
<dbReference type="Pfam" id="PF13977">
    <property type="entry name" value="TetR_C_6"/>
    <property type="match status" value="1"/>
</dbReference>
<evidence type="ECO:0000256" key="1">
    <source>
        <dbReference type="ARBA" id="ARBA00022491"/>
    </source>
</evidence>
<feature type="DNA-binding region" description="H-T-H motif" evidence="5">
    <location>
        <begin position="35"/>
        <end position="54"/>
    </location>
</feature>
<evidence type="ECO:0000256" key="3">
    <source>
        <dbReference type="ARBA" id="ARBA00023125"/>
    </source>
</evidence>
<dbReference type="PROSITE" id="PS50977">
    <property type="entry name" value="HTH_TETR_2"/>
    <property type="match status" value="1"/>
</dbReference>
<dbReference type="EMBL" id="BMHI01000002">
    <property type="protein sequence ID" value="GGB23783.1"/>
    <property type="molecule type" value="Genomic_DNA"/>
</dbReference>
<feature type="domain" description="HTH tetR-type" evidence="6">
    <location>
        <begin position="12"/>
        <end position="72"/>
    </location>
</feature>
<dbReference type="PANTHER" id="PTHR30055">
    <property type="entry name" value="HTH-TYPE TRANSCRIPTIONAL REGULATOR RUTR"/>
    <property type="match status" value="1"/>
</dbReference>
<keyword evidence="3 5" id="KW-0238">DNA-binding</keyword>
<organism evidence="7 8">
    <name type="scientific">Flexivirga endophytica</name>
    <dbReference type="NCBI Taxonomy" id="1849103"/>
    <lineage>
        <taxon>Bacteria</taxon>
        <taxon>Bacillati</taxon>
        <taxon>Actinomycetota</taxon>
        <taxon>Actinomycetes</taxon>
        <taxon>Micrococcales</taxon>
        <taxon>Dermacoccaceae</taxon>
        <taxon>Flexivirga</taxon>
    </lineage>
</organism>
<reference evidence="7" key="1">
    <citation type="journal article" date="2014" name="Int. J. Syst. Evol. Microbiol.">
        <title>Complete genome sequence of Corynebacterium casei LMG S-19264T (=DSM 44701T), isolated from a smear-ripened cheese.</title>
        <authorList>
            <consortium name="US DOE Joint Genome Institute (JGI-PGF)"/>
            <person name="Walter F."/>
            <person name="Albersmeier A."/>
            <person name="Kalinowski J."/>
            <person name="Ruckert C."/>
        </authorList>
    </citation>
    <scope>NUCLEOTIDE SEQUENCE</scope>
    <source>
        <strain evidence="7">CGMCC 1.15085</strain>
    </source>
</reference>
<dbReference type="InterPro" id="IPR050109">
    <property type="entry name" value="HTH-type_TetR-like_transc_reg"/>
</dbReference>
<dbReference type="PRINTS" id="PR00455">
    <property type="entry name" value="HTHTETR"/>
</dbReference>
<reference evidence="7" key="2">
    <citation type="submission" date="2020-09" db="EMBL/GenBank/DDBJ databases">
        <authorList>
            <person name="Sun Q."/>
            <person name="Zhou Y."/>
        </authorList>
    </citation>
    <scope>NUCLEOTIDE SEQUENCE</scope>
    <source>
        <strain evidence="7">CGMCC 1.15085</strain>
    </source>
</reference>
<keyword evidence="2" id="KW-0805">Transcription regulation</keyword>
<keyword evidence="8" id="KW-1185">Reference proteome</keyword>
<dbReference type="Pfam" id="PF00440">
    <property type="entry name" value="TetR_N"/>
    <property type="match status" value="1"/>
</dbReference>
<dbReference type="InterPro" id="IPR001647">
    <property type="entry name" value="HTH_TetR"/>
</dbReference>
<evidence type="ECO:0000259" key="6">
    <source>
        <dbReference type="PROSITE" id="PS50977"/>
    </source>
</evidence>
<keyword evidence="4" id="KW-0804">Transcription</keyword>
<dbReference type="SUPFAM" id="SSF48498">
    <property type="entry name" value="Tetracyclin repressor-like, C-terminal domain"/>
    <property type="match status" value="1"/>
</dbReference>
<comment type="caution">
    <text evidence="7">The sequence shown here is derived from an EMBL/GenBank/DDBJ whole genome shotgun (WGS) entry which is preliminary data.</text>
</comment>
<sequence length="198" mass="21118">MPESSRRGPGSEATREKLNAAAAELIGELGWGRVTTRAVAERAGVPHGAVSYHFRGKQELLTEACLAAFGNAVPFEEFASLGGIDDLIDFIAVELEQGLADNTVLTRLMFEAMREAERDDRLRERLQAMMADYRQAVVTLVQADQARGVLSPAFSAEGVAIMLAAVGDGLLLHALLDPGLDIRGGLTALRTVLTASQG</sequence>